<dbReference type="PANTHER" id="PTHR41317">
    <property type="entry name" value="PD-(D_E)XK NUCLEASE FAMILY TRANSPOSASE"/>
    <property type="match status" value="1"/>
</dbReference>
<reference evidence="1 2" key="1">
    <citation type="submission" date="2019-02" db="EMBL/GenBank/DDBJ databases">
        <title>Draft Genome Sequence of the Prevotella sp. BCRC 81118, Isolated from Human Feces.</title>
        <authorList>
            <person name="Huang C.-H."/>
        </authorList>
    </citation>
    <scope>NUCLEOTIDE SEQUENCE [LARGE SCALE GENOMIC DNA]</scope>
    <source>
        <strain evidence="1 2">BCRC 81118</strain>
    </source>
</reference>
<sequence length="316" mass="36273">MEGNYIRFDWAMKRLLRNKANFVVLEGFLASLIGKKFKIERFLESEGNQSDEEDKYNRVDILAESEEGELCIIEVQNSRELSYFHRMLYGVSKTITEYIGLGKPYEEVRKVYSINIVYFELGQGKDYVYHGKTEFVGIHQPHDTLKLSVRQNEKFFGNKEYDILKRKAAGDIFPEYYVLRVNDFDQVATTPLDEWIEFLKTGNISAKAKAAGLAEARECLRVDSLSEKDKKAYYRHMESIRHMKSLFETSRDEGYQEGKDEGLAAGRAEGIAEGRAEGRAECSLEIANQLKAMGLSPEQIAQATHLPIEEISKLFK</sequence>
<comment type="caution">
    <text evidence="1">The sequence shown here is derived from an EMBL/GenBank/DDBJ whole genome shotgun (WGS) entry which is preliminary data.</text>
</comment>
<evidence type="ECO:0008006" key="3">
    <source>
        <dbReference type="Google" id="ProtNLM"/>
    </source>
</evidence>
<gene>
    <name evidence="1" type="ORF">EXN75_03195</name>
</gene>
<dbReference type="EMBL" id="SGVY01000005">
    <property type="protein sequence ID" value="TFH84104.1"/>
    <property type="molecule type" value="Genomic_DNA"/>
</dbReference>
<dbReference type="Proteomes" id="UP000297872">
    <property type="component" value="Unassembled WGS sequence"/>
</dbReference>
<dbReference type="RefSeq" id="WP_134842743.1">
    <property type="nucleotide sequence ID" value="NZ_SGVY01000005.1"/>
</dbReference>
<keyword evidence="2" id="KW-1185">Reference proteome</keyword>
<dbReference type="Pfam" id="PF12784">
    <property type="entry name" value="PDDEXK_2"/>
    <property type="match status" value="1"/>
</dbReference>
<evidence type="ECO:0000313" key="2">
    <source>
        <dbReference type="Proteomes" id="UP000297872"/>
    </source>
</evidence>
<organism evidence="1 2">
    <name type="scientific">Segatella hominis</name>
    <dbReference type="NCBI Taxonomy" id="2518605"/>
    <lineage>
        <taxon>Bacteria</taxon>
        <taxon>Pseudomonadati</taxon>
        <taxon>Bacteroidota</taxon>
        <taxon>Bacteroidia</taxon>
        <taxon>Bacteroidales</taxon>
        <taxon>Prevotellaceae</taxon>
        <taxon>Segatella</taxon>
    </lineage>
</organism>
<accession>A0A4Y8VU56</accession>
<dbReference type="AlphaFoldDB" id="A0A4Y8VU56"/>
<name>A0A4Y8VU56_9BACT</name>
<evidence type="ECO:0000313" key="1">
    <source>
        <dbReference type="EMBL" id="TFH84104.1"/>
    </source>
</evidence>
<dbReference type="PANTHER" id="PTHR41317:SF1">
    <property type="entry name" value="PD-(D_E)XK NUCLEASE FAMILY TRANSPOSASE"/>
    <property type="match status" value="1"/>
</dbReference>
<dbReference type="GeneID" id="302994303"/>
<dbReference type="OrthoDB" id="1793581at2"/>
<proteinExistence type="predicted"/>
<protein>
    <recommendedName>
        <fullName evidence="3">Rpn family recombination-promoting nuclease/putative transposase</fullName>
    </recommendedName>
</protein>